<dbReference type="RefSeq" id="WP_188414106.1">
    <property type="nucleotide sequence ID" value="NZ_BMDO01000001.1"/>
</dbReference>
<accession>A0A917J5V8</accession>
<evidence type="ECO:0000256" key="1">
    <source>
        <dbReference type="SAM" id="SignalP"/>
    </source>
</evidence>
<dbReference type="Gene3D" id="2.40.160.60">
    <property type="entry name" value="Outer membrane protein transport protein (OMPP1/FadL/TodX)"/>
    <property type="match status" value="2"/>
</dbReference>
<comment type="caution">
    <text evidence="3">The sequence shown here is derived from an EMBL/GenBank/DDBJ whole genome shotgun (WGS) entry which is preliminary data.</text>
</comment>
<protein>
    <recommendedName>
        <fullName evidence="2">Type IX secretion system protein PorV domain-containing protein</fullName>
    </recommendedName>
</protein>
<reference evidence="3" key="2">
    <citation type="submission" date="2020-09" db="EMBL/GenBank/DDBJ databases">
        <authorList>
            <person name="Sun Q."/>
            <person name="Sedlacek I."/>
        </authorList>
    </citation>
    <scope>NUCLEOTIDE SEQUENCE</scope>
    <source>
        <strain evidence="3">CCM 8711</strain>
    </source>
</reference>
<dbReference type="InterPro" id="IPR045741">
    <property type="entry name" value="PorV"/>
</dbReference>
<dbReference type="SUPFAM" id="SSF56935">
    <property type="entry name" value="Porins"/>
    <property type="match status" value="1"/>
</dbReference>
<dbReference type="AlphaFoldDB" id="A0A917J5V8"/>
<keyword evidence="4" id="KW-1185">Reference proteome</keyword>
<dbReference type="InterPro" id="IPR047799">
    <property type="entry name" value="T9SS_OM_PorV"/>
</dbReference>
<dbReference type="NCBIfam" id="NF033709">
    <property type="entry name" value="PorV_fam"/>
    <property type="match status" value="1"/>
</dbReference>
<organism evidence="3 4">
    <name type="scientific">Mucilaginibacter galii</name>
    <dbReference type="NCBI Taxonomy" id="2005073"/>
    <lineage>
        <taxon>Bacteria</taxon>
        <taxon>Pseudomonadati</taxon>
        <taxon>Bacteroidota</taxon>
        <taxon>Sphingobacteriia</taxon>
        <taxon>Sphingobacteriales</taxon>
        <taxon>Sphingobacteriaceae</taxon>
        <taxon>Mucilaginibacter</taxon>
    </lineage>
</organism>
<gene>
    <name evidence="3" type="primary">porV</name>
    <name evidence="3" type="ORF">GCM10011425_08700</name>
</gene>
<name>A0A917J5V8_9SPHI</name>
<dbReference type="NCBIfam" id="NF033710">
    <property type="entry name" value="T9SS_OM_PorV"/>
    <property type="match status" value="1"/>
</dbReference>
<dbReference type="Pfam" id="PF19572">
    <property type="entry name" value="PorV"/>
    <property type="match status" value="1"/>
</dbReference>
<dbReference type="EMBL" id="BMDO01000001">
    <property type="protein sequence ID" value="GGI49658.1"/>
    <property type="molecule type" value="Genomic_DNA"/>
</dbReference>
<feature type="signal peptide" evidence="1">
    <location>
        <begin position="1"/>
        <end position="22"/>
    </location>
</feature>
<dbReference type="Proteomes" id="UP000662074">
    <property type="component" value="Unassembled WGS sequence"/>
</dbReference>
<evidence type="ECO:0000313" key="4">
    <source>
        <dbReference type="Proteomes" id="UP000662074"/>
    </source>
</evidence>
<evidence type="ECO:0000259" key="2">
    <source>
        <dbReference type="Pfam" id="PF19572"/>
    </source>
</evidence>
<reference evidence="3" key="1">
    <citation type="journal article" date="2014" name="Int. J. Syst. Evol. Microbiol.">
        <title>Complete genome sequence of Corynebacterium casei LMG S-19264T (=DSM 44701T), isolated from a smear-ripened cheese.</title>
        <authorList>
            <consortium name="US DOE Joint Genome Institute (JGI-PGF)"/>
            <person name="Walter F."/>
            <person name="Albersmeier A."/>
            <person name="Kalinowski J."/>
            <person name="Ruckert C."/>
        </authorList>
    </citation>
    <scope>NUCLEOTIDE SEQUENCE</scope>
    <source>
        <strain evidence="3">CCM 8711</strain>
    </source>
</reference>
<proteinExistence type="predicted"/>
<feature type="chain" id="PRO_5036781327" description="Type IX secretion system protein PorV domain-containing protein" evidence="1">
    <location>
        <begin position="23"/>
        <end position="390"/>
    </location>
</feature>
<evidence type="ECO:0000313" key="3">
    <source>
        <dbReference type="EMBL" id="GGI49658.1"/>
    </source>
</evidence>
<sequence length="390" mass="42452">MKIFTLYAICFSCLLSPVLLHAQGTVGTTGTNTNGSSSNGINTAVPFLTIAPDSRSGAMGDAGVALSPDVNANYWNPSKLAFIEGQDNVSLSYSPWLRNLISDVNLAYLSYARKIDDRNTVGVSLRYFNLGSIQLVDIGQNDQGTYRPNELSIDGSFARKFGRNFSLGLTLRYIHSGLTNGGMVNGQQTRAGNAVAADVSAYYRKESYQFGRDALLSFGANFSNIGTKMSYTTNGAQYFLPANMRIGAADTWYVDNSSQFTLTLDLNKLMVPTPPIRNSMGDIISGYDDNRSVPAGVFGSFADAPGGFKEELKEISYAAGAEYGYNKQFFLRLGYFYENPSKGNRQYGTLGAGFKYDIFNLDLAYLVATQEKSPLANTLRFTLSANFGGR</sequence>
<feature type="domain" description="Type IX secretion system protein PorV" evidence="2">
    <location>
        <begin position="38"/>
        <end position="275"/>
    </location>
</feature>
<keyword evidence="1" id="KW-0732">Signal</keyword>